<dbReference type="Proteomes" id="UP001147733">
    <property type="component" value="Unassembled WGS sequence"/>
</dbReference>
<evidence type="ECO:0000313" key="1">
    <source>
        <dbReference type="EMBL" id="KAJ5235259.1"/>
    </source>
</evidence>
<dbReference type="GeneID" id="81382514"/>
<proteinExistence type="predicted"/>
<protein>
    <submittedName>
        <fullName evidence="1">Uncharacterized protein</fullName>
    </submittedName>
</protein>
<reference evidence="1" key="2">
    <citation type="journal article" date="2023" name="IMA Fungus">
        <title>Comparative genomic study of the Penicillium genus elucidates a diverse pangenome and 15 lateral gene transfer events.</title>
        <authorList>
            <person name="Petersen C."/>
            <person name="Sorensen T."/>
            <person name="Nielsen M.R."/>
            <person name="Sondergaard T.E."/>
            <person name="Sorensen J.L."/>
            <person name="Fitzpatrick D.A."/>
            <person name="Frisvad J.C."/>
            <person name="Nielsen K.L."/>
        </authorList>
    </citation>
    <scope>NUCLEOTIDE SEQUENCE</scope>
    <source>
        <strain evidence="1">IBT 23319</strain>
    </source>
</reference>
<dbReference type="RefSeq" id="XP_056502759.1">
    <property type="nucleotide sequence ID" value="XM_056643347.1"/>
</dbReference>
<gene>
    <name evidence="1" type="ORF">N7469_004427</name>
</gene>
<evidence type="ECO:0000313" key="2">
    <source>
        <dbReference type="Proteomes" id="UP001147733"/>
    </source>
</evidence>
<sequence length="93" mass="10508">MSALVEPIDRSSWRWCPPGWSRPPLTFGYTPRDRSNRHDGTHDSVVWGSEVQSMREPEVFHAVPLASDVSLAAEQVPVILLFLPGLRFACYLD</sequence>
<accession>A0A9W9P4I9</accession>
<name>A0A9W9P4I9_PENCI</name>
<reference evidence="1" key="1">
    <citation type="submission" date="2022-11" db="EMBL/GenBank/DDBJ databases">
        <authorList>
            <person name="Petersen C."/>
        </authorList>
    </citation>
    <scope>NUCLEOTIDE SEQUENCE</scope>
    <source>
        <strain evidence="1">IBT 23319</strain>
    </source>
</reference>
<dbReference type="AlphaFoldDB" id="A0A9W9P4I9"/>
<organism evidence="1 2">
    <name type="scientific">Penicillium citrinum</name>
    <dbReference type="NCBI Taxonomy" id="5077"/>
    <lineage>
        <taxon>Eukaryota</taxon>
        <taxon>Fungi</taxon>
        <taxon>Dikarya</taxon>
        <taxon>Ascomycota</taxon>
        <taxon>Pezizomycotina</taxon>
        <taxon>Eurotiomycetes</taxon>
        <taxon>Eurotiomycetidae</taxon>
        <taxon>Eurotiales</taxon>
        <taxon>Aspergillaceae</taxon>
        <taxon>Penicillium</taxon>
    </lineage>
</organism>
<keyword evidence="2" id="KW-1185">Reference proteome</keyword>
<comment type="caution">
    <text evidence="1">The sequence shown here is derived from an EMBL/GenBank/DDBJ whole genome shotgun (WGS) entry which is preliminary data.</text>
</comment>
<dbReference type="EMBL" id="JAPQKT010000003">
    <property type="protein sequence ID" value="KAJ5235259.1"/>
    <property type="molecule type" value="Genomic_DNA"/>
</dbReference>